<dbReference type="CDD" id="cd09917">
    <property type="entry name" value="F-box_SF"/>
    <property type="match status" value="1"/>
</dbReference>
<dbReference type="InterPro" id="IPR036047">
    <property type="entry name" value="F-box-like_dom_sf"/>
</dbReference>
<proteinExistence type="predicted"/>
<dbReference type="InterPro" id="IPR001810">
    <property type="entry name" value="F-box_dom"/>
</dbReference>
<dbReference type="EMBL" id="KL197759">
    <property type="protein sequence ID" value="KDQ50483.1"/>
    <property type="molecule type" value="Genomic_DNA"/>
</dbReference>
<gene>
    <name evidence="2" type="ORF">JAAARDRAFT_141889</name>
</gene>
<dbReference type="Proteomes" id="UP000027265">
    <property type="component" value="Unassembled WGS sequence"/>
</dbReference>
<name>A0A067P6H9_9AGAM</name>
<evidence type="ECO:0000313" key="2">
    <source>
        <dbReference type="EMBL" id="KDQ50483.1"/>
    </source>
</evidence>
<dbReference type="PROSITE" id="PS50181">
    <property type="entry name" value="FBOX"/>
    <property type="match status" value="1"/>
</dbReference>
<dbReference type="STRING" id="933084.A0A067P6H9"/>
<feature type="domain" description="F-box" evidence="1">
    <location>
        <begin position="1"/>
        <end position="49"/>
    </location>
</feature>
<evidence type="ECO:0000313" key="3">
    <source>
        <dbReference type="Proteomes" id="UP000027265"/>
    </source>
</evidence>
<dbReference type="Pfam" id="PF00646">
    <property type="entry name" value="F-box"/>
    <property type="match status" value="1"/>
</dbReference>
<keyword evidence="3" id="KW-1185">Reference proteome</keyword>
<dbReference type="HOGENOM" id="CLU_019366_1_0_1"/>
<dbReference type="AlphaFoldDB" id="A0A067P6H9"/>
<protein>
    <recommendedName>
        <fullName evidence="1">F-box domain-containing protein</fullName>
    </recommendedName>
</protein>
<reference evidence="3" key="1">
    <citation type="journal article" date="2014" name="Proc. Natl. Acad. Sci. U.S.A.">
        <title>Extensive sampling of basidiomycete genomes demonstrates inadequacy of the white-rot/brown-rot paradigm for wood decay fungi.</title>
        <authorList>
            <person name="Riley R."/>
            <person name="Salamov A.A."/>
            <person name="Brown D.W."/>
            <person name="Nagy L.G."/>
            <person name="Floudas D."/>
            <person name="Held B.W."/>
            <person name="Levasseur A."/>
            <person name="Lombard V."/>
            <person name="Morin E."/>
            <person name="Otillar R."/>
            <person name="Lindquist E.A."/>
            <person name="Sun H."/>
            <person name="LaButti K.M."/>
            <person name="Schmutz J."/>
            <person name="Jabbour D."/>
            <person name="Luo H."/>
            <person name="Baker S.E."/>
            <person name="Pisabarro A.G."/>
            <person name="Walton J.D."/>
            <person name="Blanchette R.A."/>
            <person name="Henrissat B."/>
            <person name="Martin F."/>
            <person name="Cullen D."/>
            <person name="Hibbett D.S."/>
            <person name="Grigoriev I.V."/>
        </authorList>
    </citation>
    <scope>NUCLEOTIDE SEQUENCE [LARGE SCALE GENOMIC DNA]</scope>
    <source>
        <strain evidence="3">MUCL 33604</strain>
    </source>
</reference>
<dbReference type="Gene3D" id="1.20.1280.50">
    <property type="match status" value="1"/>
</dbReference>
<organism evidence="2 3">
    <name type="scientific">Jaapia argillacea MUCL 33604</name>
    <dbReference type="NCBI Taxonomy" id="933084"/>
    <lineage>
        <taxon>Eukaryota</taxon>
        <taxon>Fungi</taxon>
        <taxon>Dikarya</taxon>
        <taxon>Basidiomycota</taxon>
        <taxon>Agaricomycotina</taxon>
        <taxon>Agaricomycetes</taxon>
        <taxon>Agaricomycetidae</taxon>
        <taxon>Jaapiales</taxon>
        <taxon>Jaapiaceae</taxon>
        <taxon>Jaapia</taxon>
    </lineage>
</organism>
<accession>A0A067P6H9</accession>
<evidence type="ECO:0000259" key="1">
    <source>
        <dbReference type="PROSITE" id="PS50181"/>
    </source>
</evidence>
<dbReference type="OrthoDB" id="3226064at2759"/>
<sequence>MSITTIPPELVEHILLECDPLDVSAFSQTSHYFNSLINHSPDSHLWRLLYLQYFDDRRICVNQLGLPSYQTPSSLNDWKGALERRIRARTVLNDLTKCRKEERCEVLETMVEVIRNIKPVSSISSDDLSQSIVWATSTIRYSRILEHKLWPLSPRELQLRAVLHTHYGLTLQDSKRWRHVESRAFVYNMRNYKDENDFGPFLMDGSGRVNWVHVKAVHHVMSMHIEEVDRDGDDNGGEEFAYTIYQMSLAYCHSVLSPTVGTQEQSDWAGVAGRWIVSFAFCDHRELLSKIPHPLDTSIFSDPDFVEVFRSLTVDLVITSISPSSHPDRPTLHFSGTIMGTGDHVMVGSVQVTPDDCIRWHFVSGEQGNPIWSSEGVQIGGVRSPFGVLGSWTTVFHDEHDPVGASWLRLAEDNRIDQCT</sequence>
<dbReference type="SUPFAM" id="SSF81383">
    <property type="entry name" value="F-box domain"/>
    <property type="match status" value="1"/>
</dbReference>
<dbReference type="InParanoid" id="A0A067P6H9"/>